<comment type="caution">
    <text evidence="1">The sequence shown here is derived from an EMBL/GenBank/DDBJ whole genome shotgun (WGS) entry which is preliminary data.</text>
</comment>
<dbReference type="Pfam" id="PF13599">
    <property type="entry name" value="Pentapeptide_4"/>
    <property type="match status" value="1"/>
</dbReference>
<dbReference type="Pfam" id="PF00805">
    <property type="entry name" value="Pentapeptide"/>
    <property type="match status" value="1"/>
</dbReference>
<accession>A0A4Q0Z0G9</accession>
<gene>
    <name evidence="1" type="ORF">CS022_01665</name>
</gene>
<dbReference type="InterPro" id="IPR001646">
    <property type="entry name" value="5peptide_repeat"/>
</dbReference>
<evidence type="ECO:0008006" key="3">
    <source>
        <dbReference type="Google" id="ProtNLM"/>
    </source>
</evidence>
<dbReference type="PROSITE" id="PS51257">
    <property type="entry name" value="PROKAR_LIPOPROTEIN"/>
    <property type="match status" value="1"/>
</dbReference>
<proteinExistence type="predicted"/>
<dbReference type="RefSeq" id="WP_129120807.1">
    <property type="nucleotide sequence ID" value="NZ_PEIB01000001.1"/>
</dbReference>
<dbReference type="InterPro" id="IPR052949">
    <property type="entry name" value="PA_immunity-related"/>
</dbReference>
<reference evidence="1 2" key="1">
    <citation type="submission" date="2017-10" db="EMBL/GenBank/DDBJ databases">
        <title>Nyctiphanis sp. nov., isolated from the stomach of the euphausiid Nyctiphanes simplex (Hansen, 1911) in the Gulf of California.</title>
        <authorList>
            <person name="Gomez-Gil B."/>
            <person name="Aguilar-Mendez M."/>
            <person name="Lopez-Cortes A."/>
            <person name="Gomez-Gutierrez J."/>
            <person name="Roque A."/>
            <person name="Lang E."/>
            <person name="Gonzalez-Castillo A."/>
        </authorList>
    </citation>
    <scope>NUCLEOTIDE SEQUENCE [LARGE SCALE GENOMIC DNA]</scope>
    <source>
        <strain evidence="1 2">CAIM 600</strain>
    </source>
</reference>
<dbReference type="PANTHER" id="PTHR42999:SF1">
    <property type="entry name" value="PENTAPEPTIDE REPEAT-CONTAINING PROTEIN"/>
    <property type="match status" value="1"/>
</dbReference>
<keyword evidence="2" id="KW-1185">Reference proteome</keyword>
<protein>
    <recommendedName>
        <fullName evidence="3">Pentapeptide repeat-containing protein</fullName>
    </recommendedName>
</protein>
<evidence type="ECO:0000313" key="1">
    <source>
        <dbReference type="EMBL" id="RXJ74919.1"/>
    </source>
</evidence>
<organism evidence="1 2">
    <name type="scientific">Veronia nyctiphanis</name>
    <dbReference type="NCBI Taxonomy" id="1278244"/>
    <lineage>
        <taxon>Bacteria</taxon>
        <taxon>Pseudomonadati</taxon>
        <taxon>Pseudomonadota</taxon>
        <taxon>Gammaproteobacteria</taxon>
        <taxon>Vibrionales</taxon>
        <taxon>Vibrionaceae</taxon>
        <taxon>Veronia</taxon>
    </lineage>
</organism>
<evidence type="ECO:0000313" key="2">
    <source>
        <dbReference type="Proteomes" id="UP000290287"/>
    </source>
</evidence>
<dbReference type="PANTHER" id="PTHR42999">
    <property type="entry name" value="ANTIBIOTIC RESISTANCE PROTEIN MCBG"/>
    <property type="match status" value="1"/>
</dbReference>
<dbReference type="Gene3D" id="2.160.20.80">
    <property type="entry name" value="E3 ubiquitin-protein ligase SopA"/>
    <property type="match status" value="1"/>
</dbReference>
<dbReference type="SUPFAM" id="SSF141571">
    <property type="entry name" value="Pentapeptide repeat-like"/>
    <property type="match status" value="1"/>
</dbReference>
<dbReference type="AlphaFoldDB" id="A0A4Q0Z0G9"/>
<dbReference type="OrthoDB" id="5290767at2"/>
<dbReference type="EMBL" id="PEIB01000001">
    <property type="protein sequence ID" value="RXJ74919.1"/>
    <property type="molecule type" value="Genomic_DNA"/>
</dbReference>
<sequence>MPKIKNNKEYVEKQFGQLAVAYGCYRNVEFEACTFTECDFSECDFDHCRFIDCHFERCNLSLAAFSHTRLNNVVFADCKLVGVDWTRPKWTLFDSGSQITFNTCVLNDSSFFELDMDGATFTDCRMHHVDLTGCSLSEAKLTGCDLSGAIFSQTNLEGCDLSHSENITIDVKNNRLEGSTFSRFEAVNMLTSLGINLVD</sequence>
<name>A0A4Q0Z0G9_9GAMM</name>
<dbReference type="Proteomes" id="UP000290287">
    <property type="component" value="Unassembled WGS sequence"/>
</dbReference>